<dbReference type="InterPro" id="IPR050763">
    <property type="entry name" value="ABC_transporter_ATP-binding"/>
</dbReference>
<dbReference type="InterPro" id="IPR017871">
    <property type="entry name" value="ABC_transporter-like_CS"/>
</dbReference>
<evidence type="ECO:0000256" key="5">
    <source>
        <dbReference type="ARBA" id="ARBA00023251"/>
    </source>
</evidence>
<dbReference type="PANTHER" id="PTHR42711">
    <property type="entry name" value="ABC TRANSPORTER ATP-BINDING PROTEIN"/>
    <property type="match status" value="1"/>
</dbReference>
<protein>
    <submittedName>
        <fullName evidence="7">ABC-2 type transport system ATP-binding protein</fullName>
    </submittedName>
</protein>
<sequence length="312" mass="34469">MDGPVIDVGELHCSYGDFEAVRGVGFDVAPGELFALLGTNGAGKTTTMETIEGHRTPDRGRVRVFGMDPVRDRARVRPRVGIMLQHSGFSGDLTVAETVRLWQSMISNPARVDSALEALNLHHRRDVRVKQLSGGERRRLDLVLATLGNPEVLFLDEPTTGLDPESRKATWEIVRNLLVAGTTVLLTTHYLEEAERLAHRLAIMHAGRIAVSGSLTDVLATQRARIEFELPGEIGALPDLTGDIRRDANGKVEVRTDHLQHDLHTALGWADEQDVRLARLRAQHASLDDVFHAVHEGHIDADDRTREVVTAR</sequence>
<organism evidence="7 8">
    <name type="scientific">Haloactinomyces albus</name>
    <dbReference type="NCBI Taxonomy" id="1352928"/>
    <lineage>
        <taxon>Bacteria</taxon>
        <taxon>Bacillati</taxon>
        <taxon>Actinomycetota</taxon>
        <taxon>Actinomycetes</taxon>
        <taxon>Actinopolysporales</taxon>
        <taxon>Actinopolysporaceae</taxon>
        <taxon>Haloactinomyces</taxon>
    </lineage>
</organism>
<keyword evidence="5" id="KW-0046">Antibiotic resistance</keyword>
<dbReference type="RefSeq" id="WP_310271729.1">
    <property type="nucleotide sequence ID" value="NZ_JAVDXW010000001.1"/>
</dbReference>
<keyword evidence="4 7" id="KW-0067">ATP-binding</keyword>
<dbReference type="PROSITE" id="PS50893">
    <property type="entry name" value="ABC_TRANSPORTER_2"/>
    <property type="match status" value="1"/>
</dbReference>
<evidence type="ECO:0000256" key="4">
    <source>
        <dbReference type="ARBA" id="ARBA00022840"/>
    </source>
</evidence>
<keyword evidence="2" id="KW-0813">Transport</keyword>
<comment type="subcellular location">
    <subcellularLocation>
        <location evidence="1">Cell membrane</location>
        <topology evidence="1">Peripheral membrane protein</topology>
    </subcellularLocation>
</comment>
<accession>A0AAE3ZAL5</accession>
<evidence type="ECO:0000256" key="1">
    <source>
        <dbReference type="ARBA" id="ARBA00004202"/>
    </source>
</evidence>
<dbReference type="EMBL" id="JAVDXW010000001">
    <property type="protein sequence ID" value="MDR7301371.1"/>
    <property type="molecule type" value="Genomic_DNA"/>
</dbReference>
<comment type="caution">
    <text evidence="7">The sequence shown here is derived from an EMBL/GenBank/DDBJ whole genome shotgun (WGS) entry which is preliminary data.</text>
</comment>
<dbReference type="Proteomes" id="UP001180845">
    <property type="component" value="Unassembled WGS sequence"/>
</dbReference>
<proteinExistence type="predicted"/>
<evidence type="ECO:0000313" key="8">
    <source>
        <dbReference type="Proteomes" id="UP001180845"/>
    </source>
</evidence>
<evidence type="ECO:0000256" key="3">
    <source>
        <dbReference type="ARBA" id="ARBA00022741"/>
    </source>
</evidence>
<evidence type="ECO:0000259" key="6">
    <source>
        <dbReference type="PROSITE" id="PS50893"/>
    </source>
</evidence>
<dbReference type="InterPro" id="IPR027417">
    <property type="entry name" value="P-loop_NTPase"/>
</dbReference>
<dbReference type="InterPro" id="IPR003593">
    <property type="entry name" value="AAA+_ATPase"/>
</dbReference>
<feature type="domain" description="ABC transporter" evidence="6">
    <location>
        <begin position="6"/>
        <end position="231"/>
    </location>
</feature>
<keyword evidence="8" id="KW-1185">Reference proteome</keyword>
<reference evidence="7" key="1">
    <citation type="submission" date="2023-07" db="EMBL/GenBank/DDBJ databases">
        <title>Sequencing the genomes of 1000 actinobacteria strains.</title>
        <authorList>
            <person name="Klenk H.-P."/>
        </authorList>
    </citation>
    <scope>NUCLEOTIDE SEQUENCE</scope>
    <source>
        <strain evidence="7">DSM 45977</strain>
    </source>
</reference>
<dbReference type="GO" id="GO:0046677">
    <property type="term" value="P:response to antibiotic"/>
    <property type="evidence" value="ECO:0007669"/>
    <property type="project" value="UniProtKB-KW"/>
</dbReference>
<dbReference type="PANTHER" id="PTHR42711:SF17">
    <property type="entry name" value="ABC TRANSPORTER ATP-BINDING PROTEIN"/>
    <property type="match status" value="1"/>
</dbReference>
<dbReference type="PROSITE" id="PS00211">
    <property type="entry name" value="ABC_TRANSPORTER_1"/>
    <property type="match status" value="1"/>
</dbReference>
<dbReference type="GO" id="GO:0016887">
    <property type="term" value="F:ATP hydrolysis activity"/>
    <property type="evidence" value="ECO:0007669"/>
    <property type="project" value="InterPro"/>
</dbReference>
<dbReference type="InterPro" id="IPR003439">
    <property type="entry name" value="ABC_transporter-like_ATP-bd"/>
</dbReference>
<dbReference type="SMART" id="SM00382">
    <property type="entry name" value="AAA"/>
    <property type="match status" value="1"/>
</dbReference>
<dbReference type="Gene3D" id="3.40.50.300">
    <property type="entry name" value="P-loop containing nucleotide triphosphate hydrolases"/>
    <property type="match status" value="1"/>
</dbReference>
<dbReference type="SUPFAM" id="SSF52540">
    <property type="entry name" value="P-loop containing nucleoside triphosphate hydrolases"/>
    <property type="match status" value="1"/>
</dbReference>
<name>A0AAE3ZAL5_9ACTN</name>
<dbReference type="CDD" id="cd03230">
    <property type="entry name" value="ABC_DR_subfamily_A"/>
    <property type="match status" value="1"/>
</dbReference>
<evidence type="ECO:0000256" key="2">
    <source>
        <dbReference type="ARBA" id="ARBA00022448"/>
    </source>
</evidence>
<dbReference type="Pfam" id="PF00005">
    <property type="entry name" value="ABC_tran"/>
    <property type="match status" value="1"/>
</dbReference>
<dbReference type="GO" id="GO:0005524">
    <property type="term" value="F:ATP binding"/>
    <property type="evidence" value="ECO:0007669"/>
    <property type="project" value="UniProtKB-KW"/>
</dbReference>
<dbReference type="GO" id="GO:0005886">
    <property type="term" value="C:plasma membrane"/>
    <property type="evidence" value="ECO:0007669"/>
    <property type="project" value="UniProtKB-SubCell"/>
</dbReference>
<dbReference type="AlphaFoldDB" id="A0AAE3ZAL5"/>
<gene>
    <name evidence="7" type="ORF">JOF55_001552</name>
</gene>
<evidence type="ECO:0000313" key="7">
    <source>
        <dbReference type="EMBL" id="MDR7301371.1"/>
    </source>
</evidence>
<keyword evidence="3" id="KW-0547">Nucleotide-binding</keyword>